<evidence type="ECO:0000256" key="2">
    <source>
        <dbReference type="SAM" id="Phobius"/>
    </source>
</evidence>
<keyword evidence="2" id="KW-0472">Membrane</keyword>
<keyword evidence="3" id="KW-1185">Reference proteome</keyword>
<keyword evidence="2" id="KW-1133">Transmembrane helix</keyword>
<gene>
    <name evidence="4 5" type="primary">LOC111444665</name>
</gene>
<dbReference type="InterPro" id="IPR006927">
    <property type="entry name" value="DUF639"/>
</dbReference>
<evidence type="ECO:0000313" key="5">
    <source>
        <dbReference type="RefSeq" id="XP_022938413.1"/>
    </source>
</evidence>
<keyword evidence="2" id="KW-0812">Transmembrane</keyword>
<evidence type="ECO:0000256" key="1">
    <source>
        <dbReference type="SAM" id="MobiDB-lite"/>
    </source>
</evidence>
<protein>
    <submittedName>
        <fullName evidence="4 5">Uncharacterized protein LOC111444665 isoform X1</fullName>
    </submittedName>
</protein>
<dbReference type="PANTHER" id="PTHR31860:SF4">
    <property type="entry name" value="OS02G0637800 PROTEIN"/>
    <property type="match status" value="1"/>
</dbReference>
<dbReference type="RefSeq" id="XP_022938413.1">
    <property type="nucleotide sequence ID" value="XM_023082645.1"/>
</dbReference>
<name>A0A6J1FIT7_CUCMO</name>
<dbReference type="KEGG" id="cmos:111444665"/>
<dbReference type="Pfam" id="PF04842">
    <property type="entry name" value="DUF639"/>
    <property type="match status" value="1"/>
</dbReference>
<reference evidence="4 5" key="1">
    <citation type="submission" date="2025-04" db="UniProtKB">
        <authorList>
            <consortium name="RefSeq"/>
        </authorList>
    </citation>
    <scope>IDENTIFICATION</scope>
    <source>
        <tissue evidence="4 5">Young leaves</tissue>
    </source>
</reference>
<feature type="transmembrane region" description="Helical" evidence="2">
    <location>
        <begin position="663"/>
        <end position="685"/>
    </location>
</feature>
<dbReference type="GeneID" id="111444665"/>
<evidence type="ECO:0000313" key="4">
    <source>
        <dbReference type="RefSeq" id="XP_022938412.1"/>
    </source>
</evidence>
<organism evidence="3 5">
    <name type="scientific">Cucurbita moschata</name>
    <name type="common">Winter crookneck squash</name>
    <name type="synonym">Cucurbita pepo var. moschata</name>
    <dbReference type="NCBI Taxonomy" id="3662"/>
    <lineage>
        <taxon>Eukaryota</taxon>
        <taxon>Viridiplantae</taxon>
        <taxon>Streptophyta</taxon>
        <taxon>Embryophyta</taxon>
        <taxon>Tracheophyta</taxon>
        <taxon>Spermatophyta</taxon>
        <taxon>Magnoliopsida</taxon>
        <taxon>eudicotyledons</taxon>
        <taxon>Gunneridae</taxon>
        <taxon>Pentapetalae</taxon>
        <taxon>rosids</taxon>
        <taxon>fabids</taxon>
        <taxon>Cucurbitales</taxon>
        <taxon>Cucurbitaceae</taxon>
        <taxon>Cucurbiteae</taxon>
        <taxon>Cucurbita</taxon>
    </lineage>
</organism>
<proteinExistence type="predicted"/>
<dbReference type="PANTHER" id="PTHR31860">
    <property type="entry name" value="HEAT-INDUCIBLE TRANSCRIPTION REPRESSOR (DUF639)-RELATED"/>
    <property type="match status" value="1"/>
</dbReference>
<feature type="transmembrane region" description="Helical" evidence="2">
    <location>
        <begin position="576"/>
        <end position="594"/>
    </location>
</feature>
<accession>A0A6J1FIT7</accession>
<dbReference type="RefSeq" id="XP_022938412.1">
    <property type="nucleotide sequence ID" value="XM_023082644.1"/>
</dbReference>
<dbReference type="AlphaFoldDB" id="A0A6J1FIT7"/>
<feature type="region of interest" description="Disordered" evidence="1">
    <location>
        <begin position="34"/>
        <end position="55"/>
    </location>
</feature>
<sequence>MTGVQEIMPKKAKATMIETLMKNQPNTFRSIFQRKKSKNDEDSSPTDSPKSIPELSPFANSVVARCSKILQISTEEMQQLFDSELPGINKEPETYSRSLLEFCSYQTLYSMSKRPDYLSNKDFRRLAYDIMLAWECPGSESEPLPQETASCSNEEVEDKEEWSLFYSNSTNMAVQFDDKKTVGPEAFARIAPACTALADIITVHNLFDSLTSSSGRRLHYLVFDKYIRSLDKIIKATKNALHPSTGNLHLSEGEIVLEVDGTVPTQPVLQHIGISAWPGRLTLTSHALYFESLGVGLYDKAVRYDLEADTKQRIKPELTGPLGARLFDKAVMYKSTSVTEPVYLEFPEFKGSSRRDYWLDICLEILRAHKFIRKNNLNETQKSEVLARAVFGIFRIRAIREAFHVFSSHYRTVLTFNLAESLPGGDSILETLLSRLLMINIDGIQRDASGSPPAKQQRQSFPIFLLALSQLGFTLQKEIAYEGDAVLVGDIWAGETNPLEIVVRQSISDSGRAEAAQATVDQVKVEGIDTNLAVMKELLFPFLELVRHIQILASWEDTKKSTAFLLLFCYAIISNWTRFILPCFLVFLAVLMLCRRQFGKSKPLEPFRITSPPNRNAVEQLLTLQEVITQVEALIQDGNIFLLKIRALLFAVLPQATDMVALLLVFAALVFAFLPFKYIVMLALVEAYTREMPYRKETSNKWIRRAREWWIRIPAAPVQLVKHDDNKKKKS</sequence>
<evidence type="ECO:0000313" key="3">
    <source>
        <dbReference type="Proteomes" id="UP000504609"/>
    </source>
</evidence>
<dbReference type="Proteomes" id="UP000504609">
    <property type="component" value="Unplaced"/>
</dbReference>